<proteinExistence type="predicted"/>
<feature type="region of interest" description="Disordered" evidence="1">
    <location>
        <begin position="44"/>
        <end position="67"/>
    </location>
</feature>
<dbReference type="Proteomes" id="UP000009036">
    <property type="component" value="Chromosome"/>
</dbReference>
<reference evidence="2" key="2">
    <citation type="submission" date="2021-04" db="EMBL/GenBank/DDBJ databases">
        <authorList>
            <person name="Wen M.-L."/>
            <person name="Han X.-L."/>
            <person name="Xiong J."/>
        </authorList>
    </citation>
    <scope>NUCLEOTIDE SEQUENCE</scope>
    <source>
        <strain evidence="2">AGR0001</strain>
    </source>
</reference>
<organism evidence="2 3">
    <name type="scientific">Streptomyces auratus AGR0001</name>
    <dbReference type="NCBI Taxonomy" id="1160718"/>
    <lineage>
        <taxon>Bacteria</taxon>
        <taxon>Bacillati</taxon>
        <taxon>Actinomycetota</taxon>
        <taxon>Actinomycetes</taxon>
        <taxon>Kitasatosporales</taxon>
        <taxon>Streptomycetaceae</taxon>
        <taxon>Streptomyces</taxon>
    </lineage>
</organism>
<evidence type="ECO:0000313" key="3">
    <source>
        <dbReference type="Proteomes" id="UP000009036"/>
    </source>
</evidence>
<feature type="compositionally biased region" description="Basic and acidic residues" evidence="1">
    <location>
        <begin position="56"/>
        <end position="67"/>
    </location>
</feature>
<gene>
    <name evidence="2" type="ORF">SU9_033380</name>
</gene>
<reference evidence="2" key="1">
    <citation type="journal article" date="2012" name="J. Bacteriol.">
        <title>Genome Sequence of Streptomyces auratus Strain AGR0001, a Phoslactomycin-Producing Actinomycete.</title>
        <authorList>
            <person name="Han X."/>
            <person name="Li M."/>
            <person name="Ding Z."/>
            <person name="Zhao J."/>
            <person name="Ji K."/>
            <person name="Wen M."/>
            <person name="Lu T."/>
        </authorList>
    </citation>
    <scope>NUCLEOTIDE SEQUENCE</scope>
    <source>
        <strain evidence="2">AGR0001</strain>
    </source>
</reference>
<keyword evidence="3" id="KW-1185">Reference proteome</keyword>
<evidence type="ECO:0000256" key="1">
    <source>
        <dbReference type="SAM" id="MobiDB-lite"/>
    </source>
</evidence>
<evidence type="ECO:0000313" key="2">
    <source>
        <dbReference type="EMBL" id="QTZ95747.1"/>
    </source>
</evidence>
<sequence>MGPIFAGNPRAGHLGARAVWTAVSNVRNNGPHLLTGFAWLESEKRPEGADGSVGRGLRDPEQRSWLT</sequence>
<name>A0A8B1P0W4_9ACTN</name>
<dbReference type="EMBL" id="CP072931">
    <property type="protein sequence ID" value="QTZ95747.1"/>
    <property type="molecule type" value="Genomic_DNA"/>
</dbReference>
<accession>A0A8B1P0W4</accession>
<dbReference type="AlphaFoldDB" id="A0A8B1P0W4"/>
<protein>
    <submittedName>
        <fullName evidence="2">Uncharacterized protein</fullName>
    </submittedName>
</protein>
<dbReference type="KEGG" id="sauh:SU9_033380"/>